<reference evidence="4" key="1">
    <citation type="journal article" date="2014" name="Genome Announc.">
        <title>De novo whole-genome sequence and genome annotation of Lichtheimia ramosa.</title>
        <authorList>
            <person name="Linde J."/>
            <person name="Schwartze V."/>
            <person name="Binder U."/>
            <person name="Lass-Florl C."/>
            <person name="Voigt K."/>
            <person name="Horn F."/>
        </authorList>
    </citation>
    <scope>NUCLEOTIDE SEQUENCE</scope>
    <source>
        <strain evidence="4">JMRC FSU:6197</strain>
    </source>
</reference>
<protein>
    <recommendedName>
        <fullName evidence="3">Yeast cell wall synthesis Kre9/Knh1-like N-terminal domain-containing protein</fullName>
    </recommendedName>
</protein>
<dbReference type="InterPro" id="IPR018466">
    <property type="entry name" value="Kre9/Knh1-like_N"/>
</dbReference>
<evidence type="ECO:0000256" key="1">
    <source>
        <dbReference type="ARBA" id="ARBA00022729"/>
    </source>
</evidence>
<dbReference type="Pfam" id="PF10342">
    <property type="entry name" value="Kre9_KNH"/>
    <property type="match status" value="1"/>
</dbReference>
<feature type="signal peptide" evidence="2">
    <location>
        <begin position="1"/>
        <end position="17"/>
    </location>
</feature>
<proteinExistence type="predicted"/>
<organism evidence="4">
    <name type="scientific">Lichtheimia ramosa</name>
    <dbReference type="NCBI Taxonomy" id="688394"/>
    <lineage>
        <taxon>Eukaryota</taxon>
        <taxon>Fungi</taxon>
        <taxon>Fungi incertae sedis</taxon>
        <taxon>Mucoromycota</taxon>
        <taxon>Mucoromycotina</taxon>
        <taxon>Mucoromycetes</taxon>
        <taxon>Mucorales</taxon>
        <taxon>Lichtheimiaceae</taxon>
        <taxon>Lichtheimia</taxon>
    </lineage>
</organism>
<evidence type="ECO:0000313" key="4">
    <source>
        <dbReference type="EMBL" id="CDS11997.1"/>
    </source>
</evidence>
<keyword evidence="1 2" id="KW-0732">Signal</keyword>
<dbReference type="EMBL" id="LK023357">
    <property type="protein sequence ID" value="CDS11997.1"/>
    <property type="molecule type" value="Genomic_DNA"/>
</dbReference>
<name>A0A077WYY8_9FUNG</name>
<evidence type="ECO:0000256" key="2">
    <source>
        <dbReference type="SAM" id="SignalP"/>
    </source>
</evidence>
<dbReference type="OrthoDB" id="5564519at2759"/>
<sequence length="201" mass="20743">MKSILLCTAALLSAVSAKITIVTPWAETTWTSGGHGNITWTSEKSDASQECQIQLMNGNASNANMVAFITSPASPVKCSDNRFDIYPLNDFASGKYWVRIGQRESDTWAYSGVFEFKGNGTATPLHQASTFDNNVSGSSSVASSTAAVKSSQASASSSASASASAGSQANQDIDTNAATTMHTQWAVVAGSAVAAAVALTV</sequence>
<accession>A0A077WYY8</accession>
<feature type="domain" description="Yeast cell wall synthesis Kre9/Knh1-like N-terminal" evidence="3">
    <location>
        <begin position="23"/>
        <end position="115"/>
    </location>
</feature>
<evidence type="ECO:0000259" key="3">
    <source>
        <dbReference type="Pfam" id="PF10342"/>
    </source>
</evidence>
<gene>
    <name evidence="4" type="ORF">LRAMOSA04193</name>
</gene>
<feature type="chain" id="PRO_5001726553" description="Yeast cell wall synthesis Kre9/Knh1-like N-terminal domain-containing protein" evidence="2">
    <location>
        <begin position="18"/>
        <end position="201"/>
    </location>
</feature>
<dbReference type="AlphaFoldDB" id="A0A077WYY8"/>